<name>A0ABU7VSF3_9BACL</name>
<accession>A0ABU7VSF3</accession>
<dbReference type="Proteomes" id="UP001306950">
    <property type="component" value="Unassembled WGS sequence"/>
</dbReference>
<dbReference type="PROSITE" id="PS51197">
    <property type="entry name" value="HTH_RRF2_2"/>
    <property type="match status" value="1"/>
</dbReference>
<dbReference type="Pfam" id="PF02082">
    <property type="entry name" value="Rrf2"/>
    <property type="match status" value="1"/>
</dbReference>
<reference evidence="1 2" key="1">
    <citation type="submission" date="2024-02" db="EMBL/GenBank/DDBJ databases">
        <title>A nitrogen-fixing paenibacillus bacterium.</title>
        <authorList>
            <person name="Zhang W.L."/>
            <person name="Chen S.F."/>
        </authorList>
    </citation>
    <scope>NUCLEOTIDE SEQUENCE [LARGE SCALE GENOMIC DNA]</scope>
    <source>
        <strain evidence="1 2">M1</strain>
    </source>
</reference>
<proteinExistence type="predicted"/>
<dbReference type="EMBL" id="JAZHPZ010000004">
    <property type="protein sequence ID" value="MEF2966313.1"/>
    <property type="molecule type" value="Genomic_DNA"/>
</dbReference>
<dbReference type="RefSeq" id="WP_331846532.1">
    <property type="nucleotide sequence ID" value="NZ_JAZHPZ010000004.1"/>
</dbReference>
<dbReference type="PANTHER" id="PTHR33221:SF15">
    <property type="entry name" value="HTH-TYPE TRANSCRIPTIONAL REGULATOR YWGB-RELATED"/>
    <property type="match status" value="1"/>
</dbReference>
<gene>
    <name evidence="1" type="ORF">V3851_10765</name>
</gene>
<evidence type="ECO:0000313" key="2">
    <source>
        <dbReference type="Proteomes" id="UP001306950"/>
    </source>
</evidence>
<dbReference type="SUPFAM" id="SSF46785">
    <property type="entry name" value="Winged helix' DNA-binding domain"/>
    <property type="match status" value="1"/>
</dbReference>
<dbReference type="InterPro" id="IPR000944">
    <property type="entry name" value="Tscrpt_reg_Rrf2"/>
</dbReference>
<dbReference type="InterPro" id="IPR036390">
    <property type="entry name" value="WH_DNA-bd_sf"/>
</dbReference>
<protein>
    <submittedName>
        <fullName evidence="1">Rrf2 family transcriptional regulator</fullName>
    </submittedName>
</protein>
<dbReference type="Gene3D" id="1.10.10.10">
    <property type="entry name" value="Winged helix-like DNA-binding domain superfamily/Winged helix DNA-binding domain"/>
    <property type="match status" value="1"/>
</dbReference>
<dbReference type="InterPro" id="IPR036388">
    <property type="entry name" value="WH-like_DNA-bd_sf"/>
</dbReference>
<keyword evidence="2" id="KW-1185">Reference proteome</keyword>
<sequence>MNSEFTIAIHCMLFLYARGEKKANSDEIACSVSTHPARVRKVLGCLGKRGFVATKEGARGGYQLNIPPESITLGELYRIFARGSLQPGWCSGSEQSPCAVSSNIHSVMEHVFAGAERRLETYFDEITLSDVHRLLMKYDCDKQGSGNEPTFDSRWASRAIEQAMRQGKERPEND</sequence>
<comment type="caution">
    <text evidence="1">The sequence shown here is derived from an EMBL/GenBank/DDBJ whole genome shotgun (WGS) entry which is preliminary data.</text>
</comment>
<organism evidence="1 2">
    <name type="scientific">Paenibacillus haidiansis</name>
    <dbReference type="NCBI Taxonomy" id="1574488"/>
    <lineage>
        <taxon>Bacteria</taxon>
        <taxon>Bacillati</taxon>
        <taxon>Bacillota</taxon>
        <taxon>Bacilli</taxon>
        <taxon>Bacillales</taxon>
        <taxon>Paenibacillaceae</taxon>
        <taxon>Paenibacillus</taxon>
    </lineage>
</organism>
<evidence type="ECO:0000313" key="1">
    <source>
        <dbReference type="EMBL" id="MEF2966313.1"/>
    </source>
</evidence>
<dbReference type="PANTHER" id="PTHR33221">
    <property type="entry name" value="WINGED HELIX-TURN-HELIX TRANSCRIPTIONAL REGULATOR, RRF2 FAMILY"/>
    <property type="match status" value="1"/>
</dbReference>